<dbReference type="OrthoDB" id="1262376at2759"/>
<keyword evidence="2" id="KW-1185">Reference proteome</keyword>
<dbReference type="Proteomes" id="UP000824120">
    <property type="component" value="Chromosome 5"/>
</dbReference>
<name>A0A9J5YSX5_SOLCO</name>
<protein>
    <submittedName>
        <fullName evidence="1">Uncharacterized protein</fullName>
    </submittedName>
</protein>
<sequence length="127" mass="14944">MSILSKIWLRAWFTHPNVTITFGNPDHVKSVDYMMERYRDSKIHIENFKFLKTFDSYSDLNELYEKWLEIALENGVKEVEYGQFEQICKSSPYTFPIFRVLAVKSLRQLVLSNCHLSLLLPTTTTTS</sequence>
<gene>
    <name evidence="1" type="ORF">H5410_025367</name>
</gene>
<reference evidence="1 2" key="1">
    <citation type="submission" date="2020-09" db="EMBL/GenBank/DDBJ databases">
        <title>De no assembly of potato wild relative species, Solanum commersonii.</title>
        <authorList>
            <person name="Cho K."/>
        </authorList>
    </citation>
    <scope>NUCLEOTIDE SEQUENCE [LARGE SCALE GENOMIC DNA]</scope>
    <source>
        <strain evidence="1">LZ3.2</strain>
        <tissue evidence="1">Leaf</tissue>
    </source>
</reference>
<organism evidence="1 2">
    <name type="scientific">Solanum commersonii</name>
    <name type="common">Commerson's wild potato</name>
    <name type="synonym">Commerson's nightshade</name>
    <dbReference type="NCBI Taxonomy" id="4109"/>
    <lineage>
        <taxon>Eukaryota</taxon>
        <taxon>Viridiplantae</taxon>
        <taxon>Streptophyta</taxon>
        <taxon>Embryophyta</taxon>
        <taxon>Tracheophyta</taxon>
        <taxon>Spermatophyta</taxon>
        <taxon>Magnoliopsida</taxon>
        <taxon>eudicotyledons</taxon>
        <taxon>Gunneridae</taxon>
        <taxon>Pentapetalae</taxon>
        <taxon>asterids</taxon>
        <taxon>lamiids</taxon>
        <taxon>Solanales</taxon>
        <taxon>Solanaceae</taxon>
        <taxon>Solanoideae</taxon>
        <taxon>Solaneae</taxon>
        <taxon>Solanum</taxon>
    </lineage>
</organism>
<dbReference type="AlphaFoldDB" id="A0A9J5YSX5"/>
<proteinExistence type="predicted"/>
<dbReference type="EMBL" id="JACXVP010000005">
    <property type="protein sequence ID" value="KAG5603875.1"/>
    <property type="molecule type" value="Genomic_DNA"/>
</dbReference>
<evidence type="ECO:0000313" key="2">
    <source>
        <dbReference type="Proteomes" id="UP000824120"/>
    </source>
</evidence>
<evidence type="ECO:0000313" key="1">
    <source>
        <dbReference type="EMBL" id="KAG5603875.1"/>
    </source>
</evidence>
<comment type="caution">
    <text evidence="1">The sequence shown here is derived from an EMBL/GenBank/DDBJ whole genome shotgun (WGS) entry which is preliminary data.</text>
</comment>
<accession>A0A9J5YSX5</accession>